<dbReference type="EMBL" id="CP018047">
    <property type="protein sequence ID" value="AQU69252.1"/>
    <property type="molecule type" value="Genomic_DNA"/>
</dbReference>
<dbReference type="GO" id="GO:0017000">
    <property type="term" value="P:antibiotic biosynthetic process"/>
    <property type="evidence" value="ECO:0007669"/>
    <property type="project" value="UniProtKB-ARBA"/>
</dbReference>
<feature type="domain" description="Carrier" evidence="3">
    <location>
        <begin position="5"/>
        <end position="80"/>
    </location>
</feature>
<keyword evidence="5" id="KW-1185">Reference proteome</keyword>
<protein>
    <recommendedName>
        <fullName evidence="3">Carrier domain-containing protein</fullName>
    </recommendedName>
</protein>
<dbReference type="KEGG" id="snw:BBN63_26775"/>
<name>A0A1U9QYC2_STRNV</name>
<proteinExistence type="predicted"/>
<evidence type="ECO:0000259" key="3">
    <source>
        <dbReference type="PROSITE" id="PS50075"/>
    </source>
</evidence>
<dbReference type="Pfam" id="PF00550">
    <property type="entry name" value="PP-binding"/>
    <property type="match status" value="1"/>
</dbReference>
<dbReference type="AlphaFoldDB" id="A0A1U9QYC2"/>
<dbReference type="RefSeq" id="WP_078077894.1">
    <property type="nucleotide sequence ID" value="NZ_CP018047.1"/>
</dbReference>
<sequence length="83" mass="8816">MKVSEQQSGDSDSVVRIMAEVLGADELKPSDSFYDFGGTSLQAVRICTRVKRELGIKVSPDTVFDSDTVADFTAAVIASGEAV</sequence>
<evidence type="ECO:0000256" key="1">
    <source>
        <dbReference type="ARBA" id="ARBA00022450"/>
    </source>
</evidence>
<evidence type="ECO:0000313" key="4">
    <source>
        <dbReference type="EMBL" id="AQU69252.1"/>
    </source>
</evidence>
<evidence type="ECO:0000256" key="2">
    <source>
        <dbReference type="ARBA" id="ARBA00022553"/>
    </source>
</evidence>
<dbReference type="PROSITE" id="PS50075">
    <property type="entry name" value="CARRIER"/>
    <property type="match status" value="1"/>
</dbReference>
<evidence type="ECO:0000313" key="5">
    <source>
        <dbReference type="Proteomes" id="UP000189677"/>
    </source>
</evidence>
<organism evidence="4 5">
    <name type="scientific">Streptomyces niveus</name>
    <name type="common">Streptomyces spheroides</name>
    <dbReference type="NCBI Taxonomy" id="193462"/>
    <lineage>
        <taxon>Bacteria</taxon>
        <taxon>Bacillati</taxon>
        <taxon>Actinomycetota</taxon>
        <taxon>Actinomycetes</taxon>
        <taxon>Kitasatosporales</taxon>
        <taxon>Streptomycetaceae</taxon>
        <taxon>Streptomyces</taxon>
    </lineage>
</organism>
<dbReference type="Gene3D" id="1.10.1200.10">
    <property type="entry name" value="ACP-like"/>
    <property type="match status" value="1"/>
</dbReference>
<keyword evidence="2" id="KW-0597">Phosphoprotein</keyword>
<keyword evidence="1" id="KW-0596">Phosphopantetheine</keyword>
<dbReference type="InterPro" id="IPR036736">
    <property type="entry name" value="ACP-like_sf"/>
</dbReference>
<reference evidence="4 5" key="1">
    <citation type="submission" date="2016-11" db="EMBL/GenBank/DDBJ databases">
        <title>Complete genome sequence of Streptomyces niveus SCSIO 3406.</title>
        <authorList>
            <person name="Zhu Q."/>
            <person name="Cheng W."/>
            <person name="Song Y."/>
            <person name="Li Q."/>
            <person name="Ju J."/>
        </authorList>
    </citation>
    <scope>NUCLEOTIDE SEQUENCE [LARGE SCALE GENOMIC DNA]</scope>
    <source>
        <strain evidence="4 5">SCSIO 3406</strain>
    </source>
</reference>
<dbReference type="GO" id="GO:0031177">
    <property type="term" value="F:phosphopantetheine binding"/>
    <property type="evidence" value="ECO:0007669"/>
    <property type="project" value="InterPro"/>
</dbReference>
<dbReference type="Proteomes" id="UP000189677">
    <property type="component" value="Chromosome"/>
</dbReference>
<gene>
    <name evidence="4" type="ORF">BBN63_26775</name>
</gene>
<accession>A0A1U9QYC2</accession>
<dbReference type="OrthoDB" id="2085352at2"/>
<dbReference type="InterPro" id="IPR020806">
    <property type="entry name" value="PKS_PP-bd"/>
</dbReference>
<dbReference type="SMART" id="SM00823">
    <property type="entry name" value="PKS_PP"/>
    <property type="match status" value="1"/>
</dbReference>
<dbReference type="InterPro" id="IPR009081">
    <property type="entry name" value="PP-bd_ACP"/>
</dbReference>
<dbReference type="SUPFAM" id="SSF47336">
    <property type="entry name" value="ACP-like"/>
    <property type="match status" value="1"/>
</dbReference>